<dbReference type="Pfam" id="PF00990">
    <property type="entry name" value="GGDEF"/>
    <property type="match status" value="1"/>
</dbReference>
<dbReference type="Proteomes" id="UP000824988">
    <property type="component" value="Chromosome"/>
</dbReference>
<sequence length="396" mass="43898">MMPDSFIGELKSAGSELGVQFIDLIGSLSTMHELMRLDVRLLDERTLVRHALIALMRNQDMERCSLFLLQGERLVNVTGVDWDECAEPLGLEPAVRQAVSPLEFGVGEGVMGRAAQTRKLQHCRDCKNDDRFAAKGEAATGPGCLISAPILSGGELMGVLNISHPHANHFTEWHERLLDVYCALLALMLSNSRLLHQLEGAVHARTLELQQALDEARTLKQRFEALSFVDELTGLYNRRYLMPQAQTAFVRALRYREPLSVMLLDLDYFKSINDQHGHAAGDEVLSGFAAMLQRESREVDILGRMGGEEFAIVATVTDAEQVVKFAERLCQAARALTVGVDALRLCVTVSIGVAALDHDLAQREGWAFDNLLAQADRALYQAKREGRDRVVSSSFP</sequence>
<dbReference type="GO" id="GO:1902201">
    <property type="term" value="P:negative regulation of bacterial-type flagellum-dependent cell motility"/>
    <property type="evidence" value="ECO:0007669"/>
    <property type="project" value="TreeGrafter"/>
</dbReference>
<evidence type="ECO:0000256" key="1">
    <source>
        <dbReference type="ARBA" id="ARBA00001946"/>
    </source>
</evidence>
<evidence type="ECO:0000259" key="3">
    <source>
        <dbReference type="PROSITE" id="PS50887"/>
    </source>
</evidence>
<dbReference type="AlphaFoldDB" id="A0A8D5AH81"/>
<dbReference type="InterPro" id="IPR000160">
    <property type="entry name" value="GGDEF_dom"/>
</dbReference>
<evidence type="ECO:0000313" key="5">
    <source>
        <dbReference type="Proteomes" id="UP000824988"/>
    </source>
</evidence>
<evidence type="ECO:0000313" key="4">
    <source>
        <dbReference type="EMBL" id="BBL70001.1"/>
    </source>
</evidence>
<dbReference type="PANTHER" id="PTHR45138:SF9">
    <property type="entry name" value="DIGUANYLATE CYCLASE DGCM-RELATED"/>
    <property type="match status" value="1"/>
</dbReference>
<dbReference type="GO" id="GO:0043709">
    <property type="term" value="P:cell adhesion involved in single-species biofilm formation"/>
    <property type="evidence" value="ECO:0007669"/>
    <property type="project" value="TreeGrafter"/>
</dbReference>
<dbReference type="NCBIfam" id="TIGR00254">
    <property type="entry name" value="GGDEF"/>
    <property type="match status" value="1"/>
</dbReference>
<organism evidence="4 5">
    <name type="scientific">Methylogaea oryzae</name>
    <dbReference type="NCBI Taxonomy" id="1295382"/>
    <lineage>
        <taxon>Bacteria</taxon>
        <taxon>Pseudomonadati</taxon>
        <taxon>Pseudomonadota</taxon>
        <taxon>Gammaproteobacteria</taxon>
        <taxon>Methylococcales</taxon>
        <taxon>Methylococcaceae</taxon>
        <taxon>Methylogaea</taxon>
    </lineage>
</organism>
<dbReference type="EMBL" id="AP019782">
    <property type="protein sequence ID" value="BBL70001.1"/>
    <property type="molecule type" value="Genomic_DNA"/>
</dbReference>
<evidence type="ECO:0000256" key="2">
    <source>
        <dbReference type="ARBA" id="ARBA00012528"/>
    </source>
</evidence>
<dbReference type="SMART" id="SM00267">
    <property type="entry name" value="GGDEF"/>
    <property type="match status" value="1"/>
</dbReference>
<dbReference type="PROSITE" id="PS50887">
    <property type="entry name" value="GGDEF"/>
    <property type="match status" value="1"/>
</dbReference>
<reference evidence="4" key="1">
    <citation type="submission" date="2019-06" db="EMBL/GenBank/DDBJ databases">
        <title>Complete genome sequence of Methylogaea oryzae strain JCM16910.</title>
        <authorList>
            <person name="Asakawa S."/>
        </authorList>
    </citation>
    <scope>NUCLEOTIDE SEQUENCE</scope>
    <source>
        <strain evidence="4">E10</strain>
    </source>
</reference>
<name>A0A8D5AH81_9GAMM</name>
<protein>
    <recommendedName>
        <fullName evidence="2">diguanylate cyclase</fullName>
        <ecNumber evidence="2">2.7.7.65</ecNumber>
    </recommendedName>
</protein>
<dbReference type="InterPro" id="IPR003018">
    <property type="entry name" value="GAF"/>
</dbReference>
<accession>A0A8D5AH81</accession>
<dbReference type="SMART" id="SM00065">
    <property type="entry name" value="GAF"/>
    <property type="match status" value="1"/>
</dbReference>
<dbReference type="PANTHER" id="PTHR45138">
    <property type="entry name" value="REGULATORY COMPONENTS OF SENSORY TRANSDUCTION SYSTEM"/>
    <property type="match status" value="1"/>
</dbReference>
<dbReference type="EC" id="2.7.7.65" evidence="2"/>
<dbReference type="CDD" id="cd01949">
    <property type="entry name" value="GGDEF"/>
    <property type="match status" value="1"/>
</dbReference>
<comment type="cofactor">
    <cofactor evidence="1">
        <name>Mg(2+)</name>
        <dbReference type="ChEBI" id="CHEBI:18420"/>
    </cofactor>
</comment>
<dbReference type="RefSeq" id="WP_221048164.1">
    <property type="nucleotide sequence ID" value="NZ_AP019782.1"/>
</dbReference>
<feature type="domain" description="GGDEF" evidence="3">
    <location>
        <begin position="257"/>
        <end position="395"/>
    </location>
</feature>
<gene>
    <name evidence="4" type="ORF">MoryE10_06070</name>
</gene>
<dbReference type="InterPro" id="IPR050469">
    <property type="entry name" value="Diguanylate_Cyclase"/>
</dbReference>
<proteinExistence type="predicted"/>
<dbReference type="KEGG" id="moz:MoryE10_06070"/>
<dbReference type="Pfam" id="PF01590">
    <property type="entry name" value="GAF"/>
    <property type="match status" value="1"/>
</dbReference>
<dbReference type="FunFam" id="3.30.70.270:FF:000001">
    <property type="entry name" value="Diguanylate cyclase domain protein"/>
    <property type="match status" value="1"/>
</dbReference>
<dbReference type="GO" id="GO:0052621">
    <property type="term" value="F:diguanylate cyclase activity"/>
    <property type="evidence" value="ECO:0007669"/>
    <property type="project" value="UniProtKB-EC"/>
</dbReference>
<dbReference type="GO" id="GO:0005886">
    <property type="term" value="C:plasma membrane"/>
    <property type="evidence" value="ECO:0007669"/>
    <property type="project" value="TreeGrafter"/>
</dbReference>
<keyword evidence="5" id="KW-1185">Reference proteome</keyword>